<comment type="caution">
    <text evidence="2">The sequence shown here is derived from an EMBL/GenBank/DDBJ whole genome shotgun (WGS) entry which is preliminary data.</text>
</comment>
<feature type="transmembrane region" description="Helical" evidence="1">
    <location>
        <begin position="12"/>
        <end position="33"/>
    </location>
</feature>
<keyword evidence="3" id="KW-1185">Reference proteome</keyword>
<evidence type="ECO:0000313" key="2">
    <source>
        <dbReference type="EMBL" id="MYN25840.1"/>
    </source>
</evidence>
<keyword evidence="1" id="KW-0472">Membrane</keyword>
<feature type="transmembrane region" description="Helical" evidence="1">
    <location>
        <begin position="45"/>
        <end position="69"/>
    </location>
</feature>
<name>A0ABW9VW03_9BURK</name>
<gene>
    <name evidence="2" type="ORF">GTP69_05425</name>
</gene>
<keyword evidence="1" id="KW-0812">Transmembrane</keyword>
<sequence>MHKYINWELVMHFWVNVFYLLNLAAGAVVIEMAARGMKWIGVSDFSYYVMSGMAHLLLVVDAILFFLLLCAAARKLFRKAANESQS</sequence>
<evidence type="ECO:0000256" key="1">
    <source>
        <dbReference type="SAM" id="Phobius"/>
    </source>
</evidence>
<protein>
    <submittedName>
        <fullName evidence="2">Uncharacterized protein</fullName>
    </submittedName>
</protein>
<dbReference type="RefSeq" id="WP_161053928.1">
    <property type="nucleotide sequence ID" value="NZ_WWCT01000003.1"/>
</dbReference>
<evidence type="ECO:0000313" key="3">
    <source>
        <dbReference type="Proteomes" id="UP000642144"/>
    </source>
</evidence>
<reference evidence="2 3" key="1">
    <citation type="submission" date="2019-12" db="EMBL/GenBank/DDBJ databases">
        <title>Novel species isolated from a subtropical stream in China.</title>
        <authorList>
            <person name="Lu H."/>
        </authorList>
    </citation>
    <scope>NUCLEOTIDE SEQUENCE [LARGE SCALE GENOMIC DNA]</scope>
    <source>
        <strain evidence="2 3">CY42W</strain>
    </source>
</reference>
<proteinExistence type="predicted"/>
<dbReference type="Proteomes" id="UP000642144">
    <property type="component" value="Unassembled WGS sequence"/>
</dbReference>
<dbReference type="EMBL" id="WWCT01000003">
    <property type="protein sequence ID" value="MYN25840.1"/>
    <property type="molecule type" value="Genomic_DNA"/>
</dbReference>
<organism evidence="2 3">
    <name type="scientific">Duganella levis</name>
    <dbReference type="NCBI Taxonomy" id="2692169"/>
    <lineage>
        <taxon>Bacteria</taxon>
        <taxon>Pseudomonadati</taxon>
        <taxon>Pseudomonadota</taxon>
        <taxon>Betaproteobacteria</taxon>
        <taxon>Burkholderiales</taxon>
        <taxon>Oxalobacteraceae</taxon>
        <taxon>Telluria group</taxon>
        <taxon>Duganella</taxon>
    </lineage>
</organism>
<keyword evidence="1" id="KW-1133">Transmembrane helix</keyword>
<accession>A0ABW9VW03</accession>